<organism evidence="11">
    <name type="scientific">Cupriavidus oxalaticus</name>
    <dbReference type="NCBI Taxonomy" id="96344"/>
    <lineage>
        <taxon>Bacteria</taxon>
        <taxon>Pseudomonadati</taxon>
        <taxon>Pseudomonadota</taxon>
        <taxon>Betaproteobacteria</taxon>
        <taxon>Burkholderiales</taxon>
        <taxon>Burkholderiaceae</taxon>
        <taxon>Cupriavidus</taxon>
    </lineage>
</organism>
<evidence type="ECO:0000256" key="2">
    <source>
        <dbReference type="ARBA" id="ARBA00001946"/>
    </source>
</evidence>
<evidence type="ECO:0000256" key="7">
    <source>
        <dbReference type="ARBA" id="ARBA00022741"/>
    </source>
</evidence>
<feature type="binding site" evidence="9">
    <location>
        <position position="90"/>
    </location>
    <ligand>
        <name>a divalent metal cation</name>
        <dbReference type="ChEBI" id="CHEBI:60240"/>
    </ligand>
</feature>
<evidence type="ECO:0000256" key="5">
    <source>
        <dbReference type="ARBA" id="ARBA00022490"/>
    </source>
</evidence>
<keyword evidence="8 9" id="KW-0378">Hydrolase</keyword>
<protein>
    <recommendedName>
        <fullName evidence="9">5'-nucleotidase SurE</fullName>
        <ecNumber evidence="9">3.1.3.5</ecNumber>
    </recommendedName>
    <alternativeName>
        <fullName evidence="9">Nucleoside 5'-monophosphate phosphohydrolase</fullName>
    </alternativeName>
</protein>
<accession>A0A375G0U6</accession>
<comment type="catalytic activity">
    <reaction evidence="1 9">
        <text>a ribonucleoside 5'-phosphate + H2O = a ribonucleoside + phosphate</text>
        <dbReference type="Rhea" id="RHEA:12484"/>
        <dbReference type="ChEBI" id="CHEBI:15377"/>
        <dbReference type="ChEBI" id="CHEBI:18254"/>
        <dbReference type="ChEBI" id="CHEBI:43474"/>
        <dbReference type="ChEBI" id="CHEBI:58043"/>
        <dbReference type="EC" id="3.1.3.5"/>
    </reaction>
</comment>
<keyword evidence="5 9" id="KW-0963">Cytoplasm</keyword>
<sequence>MPKPRGRLFASCIPARGVRPDAIPARFRRDSGAAHGAHGALVWRALRYNRAMHILLANDDGYLAPGLAVLHAALAPLGRITVIAPEQNHSGASNSLTLQRPLSIYEAREGVQKGFRFVNGTPTDCVHIALTGLLDEKPDLVVSGINQGQNMGEDVLYSGTVAAAIEGYLLGIPSVAFSQVDKGWEHLDAAARIARTVVERIIGQPPAEPFLLNVNIPSLPFEHIKGYRATRLGKRHPSQPVITQVNPRGDTNYWIGPAGDARDASEGTDFHATAAGYVSLTPLQLDLTHRGQLDALDQWLK</sequence>
<gene>
    <name evidence="9 11" type="primary">surE</name>
    <name evidence="11" type="ORF">CO2235_170127</name>
</gene>
<comment type="similarity">
    <text evidence="4 9">Belongs to the SurE nucleotidase family.</text>
</comment>
<dbReference type="GO" id="GO:0008253">
    <property type="term" value="F:5'-nucleotidase activity"/>
    <property type="evidence" value="ECO:0007669"/>
    <property type="project" value="UniProtKB-UniRule"/>
</dbReference>
<dbReference type="SUPFAM" id="SSF64167">
    <property type="entry name" value="SurE-like"/>
    <property type="match status" value="1"/>
</dbReference>
<evidence type="ECO:0000259" key="10">
    <source>
        <dbReference type="Pfam" id="PF01975"/>
    </source>
</evidence>
<name>A0A375G0U6_9BURK</name>
<dbReference type="GO" id="GO:0008254">
    <property type="term" value="F:3'-nucleotidase activity"/>
    <property type="evidence" value="ECO:0007669"/>
    <property type="project" value="TreeGrafter"/>
</dbReference>
<proteinExistence type="inferred from homology"/>
<evidence type="ECO:0000256" key="3">
    <source>
        <dbReference type="ARBA" id="ARBA00004496"/>
    </source>
</evidence>
<dbReference type="GO" id="GO:0046872">
    <property type="term" value="F:metal ion binding"/>
    <property type="evidence" value="ECO:0007669"/>
    <property type="project" value="UniProtKB-UniRule"/>
</dbReference>
<comment type="subcellular location">
    <subcellularLocation>
        <location evidence="3 9">Cytoplasm</location>
    </subcellularLocation>
</comment>
<dbReference type="NCBIfam" id="NF001490">
    <property type="entry name" value="PRK00346.1-4"/>
    <property type="match status" value="1"/>
</dbReference>
<evidence type="ECO:0000256" key="1">
    <source>
        <dbReference type="ARBA" id="ARBA00000815"/>
    </source>
</evidence>
<dbReference type="Gene3D" id="3.40.1210.10">
    <property type="entry name" value="Survival protein SurE-like phosphatase/nucleotidase"/>
    <property type="match status" value="1"/>
</dbReference>
<keyword evidence="7 9" id="KW-0547">Nucleotide-binding</keyword>
<comment type="caution">
    <text evidence="11">The sequence shown here is derived from an EMBL/GenBank/DDBJ whole genome shotgun (WGS) entry which is preliminary data.</text>
</comment>
<dbReference type="NCBIfam" id="NF001489">
    <property type="entry name" value="PRK00346.1-3"/>
    <property type="match status" value="1"/>
</dbReference>
<dbReference type="HAMAP" id="MF_00060">
    <property type="entry name" value="SurE"/>
    <property type="match status" value="1"/>
</dbReference>
<evidence type="ECO:0000313" key="11">
    <source>
        <dbReference type="EMBL" id="SPC13004.1"/>
    </source>
</evidence>
<feature type="domain" description="Survival protein SurE-like phosphatase/nucleotidase" evidence="10">
    <location>
        <begin position="54"/>
        <end position="237"/>
    </location>
</feature>
<dbReference type="GO" id="GO:0004309">
    <property type="term" value="F:exopolyphosphatase activity"/>
    <property type="evidence" value="ECO:0007669"/>
    <property type="project" value="TreeGrafter"/>
</dbReference>
<dbReference type="FunFam" id="3.40.1210.10:FF:000001">
    <property type="entry name" value="5'/3'-nucleotidase SurE"/>
    <property type="match status" value="1"/>
</dbReference>
<dbReference type="NCBIfam" id="TIGR00087">
    <property type="entry name" value="surE"/>
    <property type="match status" value="1"/>
</dbReference>
<evidence type="ECO:0000256" key="8">
    <source>
        <dbReference type="ARBA" id="ARBA00022801"/>
    </source>
</evidence>
<reference evidence="11" key="1">
    <citation type="submission" date="2018-01" db="EMBL/GenBank/DDBJ databases">
        <authorList>
            <person name="Clerissi C."/>
        </authorList>
    </citation>
    <scope>NUCLEOTIDE SEQUENCE</scope>
    <source>
        <strain evidence="11">Cupriavidus oxalaticus LMG 2235</strain>
    </source>
</reference>
<evidence type="ECO:0000256" key="9">
    <source>
        <dbReference type="HAMAP-Rule" id="MF_00060"/>
    </source>
</evidence>
<comment type="cofactor">
    <cofactor evidence="2">
        <name>Mg(2+)</name>
        <dbReference type="ChEBI" id="CHEBI:18420"/>
    </cofactor>
</comment>
<dbReference type="InterPro" id="IPR036523">
    <property type="entry name" value="SurE-like_sf"/>
</dbReference>
<dbReference type="GO" id="GO:0000166">
    <property type="term" value="F:nucleotide binding"/>
    <property type="evidence" value="ECO:0007669"/>
    <property type="project" value="UniProtKB-KW"/>
</dbReference>
<comment type="function">
    <text evidence="9">Nucleotidase that shows phosphatase activity on nucleoside 5'-monophosphates.</text>
</comment>
<evidence type="ECO:0000256" key="6">
    <source>
        <dbReference type="ARBA" id="ARBA00022723"/>
    </source>
</evidence>
<dbReference type="InterPro" id="IPR002828">
    <property type="entry name" value="SurE-like_Pase/nucleotidase"/>
</dbReference>
<dbReference type="InterPro" id="IPR030048">
    <property type="entry name" value="SurE"/>
</dbReference>
<dbReference type="EMBL" id="OGUS01000117">
    <property type="protein sequence ID" value="SPC13004.1"/>
    <property type="molecule type" value="Genomic_DNA"/>
</dbReference>
<keyword evidence="6 9" id="KW-0479">Metal-binding</keyword>
<dbReference type="Pfam" id="PF01975">
    <property type="entry name" value="SurE"/>
    <property type="match status" value="1"/>
</dbReference>
<dbReference type="PANTHER" id="PTHR30457">
    <property type="entry name" value="5'-NUCLEOTIDASE SURE"/>
    <property type="match status" value="1"/>
</dbReference>
<comment type="cofactor">
    <cofactor evidence="9">
        <name>a divalent metal cation</name>
        <dbReference type="ChEBI" id="CHEBI:60240"/>
    </cofactor>
    <text evidence="9">Binds 1 divalent metal cation per subunit.</text>
</comment>
<dbReference type="EC" id="3.1.3.5" evidence="9"/>
<dbReference type="PANTHER" id="PTHR30457:SF12">
    <property type="entry name" value="5'_3'-NUCLEOTIDASE SURE"/>
    <property type="match status" value="1"/>
</dbReference>
<dbReference type="GO" id="GO:0005737">
    <property type="term" value="C:cytoplasm"/>
    <property type="evidence" value="ECO:0007669"/>
    <property type="project" value="UniProtKB-SubCell"/>
</dbReference>
<dbReference type="AlphaFoldDB" id="A0A375G0U6"/>
<evidence type="ECO:0000256" key="4">
    <source>
        <dbReference type="ARBA" id="ARBA00011062"/>
    </source>
</evidence>
<dbReference type="Proteomes" id="UP000256862">
    <property type="component" value="Chromosome CO2235"/>
</dbReference>
<feature type="binding site" evidence="9">
    <location>
        <position position="59"/>
    </location>
    <ligand>
        <name>a divalent metal cation</name>
        <dbReference type="ChEBI" id="CHEBI:60240"/>
    </ligand>
</feature>
<feature type="binding site" evidence="9">
    <location>
        <position position="146"/>
    </location>
    <ligand>
        <name>a divalent metal cation</name>
        <dbReference type="ChEBI" id="CHEBI:60240"/>
    </ligand>
</feature>
<feature type="binding site" evidence="9">
    <location>
        <position position="60"/>
    </location>
    <ligand>
        <name>a divalent metal cation</name>
        <dbReference type="ChEBI" id="CHEBI:60240"/>
    </ligand>
</feature>